<gene>
    <name evidence="2" type="ORF">AALO_G00274120</name>
</gene>
<name>A0AAV6FMP1_9TELE</name>
<evidence type="ECO:0000256" key="1">
    <source>
        <dbReference type="SAM" id="MobiDB-lite"/>
    </source>
</evidence>
<dbReference type="Proteomes" id="UP000823561">
    <property type="component" value="Chromosome 22"/>
</dbReference>
<proteinExistence type="predicted"/>
<feature type="region of interest" description="Disordered" evidence="1">
    <location>
        <begin position="110"/>
        <end position="190"/>
    </location>
</feature>
<reference evidence="2" key="1">
    <citation type="submission" date="2020-10" db="EMBL/GenBank/DDBJ databases">
        <title>Chromosome-scale genome assembly of the Allis shad, Alosa alosa.</title>
        <authorList>
            <person name="Margot Z."/>
            <person name="Christophe K."/>
            <person name="Cabau C."/>
            <person name="Louis A."/>
            <person name="Berthelot C."/>
            <person name="Parey E."/>
            <person name="Roest Crollius H."/>
            <person name="Montfort J."/>
            <person name="Robinson-Rechavi M."/>
            <person name="Bucao C."/>
            <person name="Bouchez O."/>
            <person name="Gislard M."/>
            <person name="Lluch J."/>
            <person name="Milhes M."/>
            <person name="Lampietro C."/>
            <person name="Lopez Roques C."/>
            <person name="Donnadieu C."/>
            <person name="Braasch I."/>
            <person name="Desvignes T."/>
            <person name="Postlethwait J."/>
            <person name="Bobe J."/>
            <person name="Guiguen Y."/>
        </authorList>
    </citation>
    <scope>NUCLEOTIDE SEQUENCE</scope>
    <source>
        <strain evidence="2">M-15738</strain>
        <tissue evidence="2">Blood</tissue>
    </source>
</reference>
<protein>
    <submittedName>
        <fullName evidence="2">Uncharacterized protein</fullName>
    </submittedName>
</protein>
<dbReference type="AlphaFoldDB" id="A0AAV6FMP1"/>
<feature type="compositionally biased region" description="Low complexity" evidence="1">
    <location>
        <begin position="161"/>
        <end position="187"/>
    </location>
</feature>
<sequence>MGLLDVDHGHVLPFRWVQVKLSCMERLDDSTKKQWWHLTNTLYVETPELVTYIQRYCGGIIHVTSRIETEASFNLEMDGVQMVEISKTFQEMTISADGRVSTTERTQSFVVPAPTFPVPQPGSSPDTPGPDAASGCDAPGSDTAASGPGTVHGTDAACPNAAGPDATGGAADSSAGSLSSAQGSGDSNLLLEALQVPSLY</sequence>
<organism evidence="2 3">
    <name type="scientific">Alosa alosa</name>
    <name type="common">allis shad</name>
    <dbReference type="NCBI Taxonomy" id="278164"/>
    <lineage>
        <taxon>Eukaryota</taxon>
        <taxon>Metazoa</taxon>
        <taxon>Chordata</taxon>
        <taxon>Craniata</taxon>
        <taxon>Vertebrata</taxon>
        <taxon>Euteleostomi</taxon>
        <taxon>Actinopterygii</taxon>
        <taxon>Neopterygii</taxon>
        <taxon>Teleostei</taxon>
        <taxon>Clupei</taxon>
        <taxon>Clupeiformes</taxon>
        <taxon>Clupeoidei</taxon>
        <taxon>Clupeidae</taxon>
        <taxon>Alosa</taxon>
    </lineage>
</organism>
<dbReference type="EMBL" id="JADWDJ010000022">
    <property type="protein sequence ID" value="KAG5262340.1"/>
    <property type="molecule type" value="Genomic_DNA"/>
</dbReference>
<evidence type="ECO:0000313" key="3">
    <source>
        <dbReference type="Proteomes" id="UP000823561"/>
    </source>
</evidence>
<evidence type="ECO:0000313" key="2">
    <source>
        <dbReference type="EMBL" id="KAG5262340.1"/>
    </source>
</evidence>
<comment type="caution">
    <text evidence="2">The sequence shown here is derived from an EMBL/GenBank/DDBJ whole genome shotgun (WGS) entry which is preliminary data.</text>
</comment>
<accession>A0AAV6FMP1</accession>
<keyword evidence="3" id="KW-1185">Reference proteome</keyword>